<protein>
    <submittedName>
        <fullName evidence="3">Thioesterase family protein</fullName>
    </submittedName>
</protein>
<dbReference type="EMBL" id="QZEY01000023">
    <property type="protein sequence ID" value="RJL22071.1"/>
    <property type="molecule type" value="Genomic_DNA"/>
</dbReference>
<evidence type="ECO:0000259" key="1">
    <source>
        <dbReference type="Pfam" id="PF13622"/>
    </source>
</evidence>
<dbReference type="InterPro" id="IPR042171">
    <property type="entry name" value="Acyl-CoA_hotdog"/>
</dbReference>
<dbReference type="InterPro" id="IPR049450">
    <property type="entry name" value="ACOT8-like_C"/>
</dbReference>
<dbReference type="AlphaFoldDB" id="A0A3A4ALN9"/>
<dbReference type="InterPro" id="IPR049449">
    <property type="entry name" value="TesB_ACOT8-like_N"/>
</dbReference>
<feature type="domain" description="Acyl-CoA thioesterase-like N-terminal HotDog" evidence="1">
    <location>
        <begin position="24"/>
        <end position="107"/>
    </location>
</feature>
<accession>A0A3A4ALN9</accession>
<dbReference type="PANTHER" id="PTHR38110">
    <property type="entry name" value="CHROMOSOME 23, WHOLE GENOME SHOTGUN SEQUENCE"/>
    <property type="match status" value="1"/>
</dbReference>
<dbReference type="RefSeq" id="WP_119931146.1">
    <property type="nucleotide sequence ID" value="NZ_QZEY01000023.1"/>
</dbReference>
<dbReference type="PANTHER" id="PTHR38110:SF1">
    <property type="entry name" value="THIOESTERASE DOMAIN-CONTAINING PROTEIN"/>
    <property type="match status" value="1"/>
</dbReference>
<proteinExistence type="predicted"/>
<dbReference type="InterPro" id="IPR029069">
    <property type="entry name" value="HotDog_dom_sf"/>
</dbReference>
<dbReference type="SUPFAM" id="SSF54637">
    <property type="entry name" value="Thioesterase/thiol ester dehydrase-isomerase"/>
    <property type="match status" value="2"/>
</dbReference>
<dbReference type="InterPro" id="IPR052389">
    <property type="entry name" value="Sec_Metab_Biosynth-Assoc"/>
</dbReference>
<dbReference type="OrthoDB" id="5418286at2"/>
<name>A0A3A4ALN9_9ACTN</name>
<gene>
    <name evidence="3" type="ORF">D5H75_36355</name>
</gene>
<evidence type="ECO:0000313" key="4">
    <source>
        <dbReference type="Proteomes" id="UP000265768"/>
    </source>
</evidence>
<comment type="caution">
    <text evidence="3">The sequence shown here is derived from an EMBL/GenBank/DDBJ whole genome shotgun (WGS) entry which is preliminary data.</text>
</comment>
<dbReference type="Pfam" id="PF13622">
    <property type="entry name" value="4HBT_3"/>
    <property type="match status" value="1"/>
</dbReference>
<sequence length="268" mass="28582">MAHFAAATAVRHRDGGPEFDVELDPQWAIGEKLHGGYLLAVLGRAAGAVTPDHPHVTAVSATYVTPPEPGPAVARVEVLRSGKTLTQVRAGLLQEGRSRVEALFTMGRLTDEDPHWTDLPPVKATPEENCFLSPEDPPGAGLRVPLMSVVELRLDPEHLGFALGKPSNRGLLTAWMRLADGSGWDPLSLLVALDALPPVTYDLGIPGWAPTIQLTAYVRRLPAAGPILVSQKAGEVGGDRMDEVCHAWDSKGRLVGQATQYAAVRVPA</sequence>
<evidence type="ECO:0000313" key="3">
    <source>
        <dbReference type="EMBL" id="RJL22071.1"/>
    </source>
</evidence>
<evidence type="ECO:0000259" key="2">
    <source>
        <dbReference type="Pfam" id="PF20789"/>
    </source>
</evidence>
<keyword evidence="4" id="KW-1185">Reference proteome</keyword>
<organism evidence="3 4">
    <name type="scientific">Bailinhaonella thermotolerans</name>
    <dbReference type="NCBI Taxonomy" id="1070861"/>
    <lineage>
        <taxon>Bacteria</taxon>
        <taxon>Bacillati</taxon>
        <taxon>Actinomycetota</taxon>
        <taxon>Actinomycetes</taxon>
        <taxon>Streptosporangiales</taxon>
        <taxon>Streptosporangiaceae</taxon>
        <taxon>Bailinhaonella</taxon>
    </lineage>
</organism>
<dbReference type="Pfam" id="PF20789">
    <property type="entry name" value="4HBT_3C"/>
    <property type="match status" value="1"/>
</dbReference>
<dbReference type="Gene3D" id="2.40.160.210">
    <property type="entry name" value="Acyl-CoA thioesterase, double hotdog domain"/>
    <property type="match status" value="1"/>
</dbReference>
<dbReference type="Proteomes" id="UP000265768">
    <property type="component" value="Unassembled WGS sequence"/>
</dbReference>
<feature type="domain" description="Acyl-CoA thioesterase-like C-terminal" evidence="2">
    <location>
        <begin position="136"/>
        <end position="264"/>
    </location>
</feature>
<reference evidence="3 4" key="1">
    <citation type="submission" date="2018-09" db="EMBL/GenBank/DDBJ databases">
        <title>YIM 75507 draft genome.</title>
        <authorList>
            <person name="Tang S."/>
            <person name="Feng Y."/>
        </authorList>
    </citation>
    <scope>NUCLEOTIDE SEQUENCE [LARGE SCALE GENOMIC DNA]</scope>
    <source>
        <strain evidence="3 4">YIM 75507</strain>
    </source>
</reference>